<dbReference type="Proteomes" id="UP000324233">
    <property type="component" value="Chromosome"/>
</dbReference>
<dbReference type="EMBL" id="CP042997">
    <property type="protein sequence ID" value="QEH34273.1"/>
    <property type="molecule type" value="Genomic_DNA"/>
</dbReference>
<dbReference type="Pfam" id="PF09250">
    <property type="entry name" value="Prim-Pol"/>
    <property type="match status" value="1"/>
</dbReference>
<feature type="region of interest" description="Disordered" evidence="1">
    <location>
        <begin position="750"/>
        <end position="826"/>
    </location>
</feature>
<name>A0A5B9W144_9BACT</name>
<reference evidence="3 4" key="1">
    <citation type="submission" date="2019-08" db="EMBL/GenBank/DDBJ databases">
        <title>Deep-cultivation of Planctomycetes and their phenomic and genomic characterization uncovers novel biology.</title>
        <authorList>
            <person name="Wiegand S."/>
            <person name="Jogler M."/>
            <person name="Boedeker C."/>
            <person name="Pinto D."/>
            <person name="Vollmers J."/>
            <person name="Rivas-Marin E."/>
            <person name="Kohn T."/>
            <person name="Peeters S.H."/>
            <person name="Heuer A."/>
            <person name="Rast P."/>
            <person name="Oberbeckmann S."/>
            <person name="Bunk B."/>
            <person name="Jeske O."/>
            <person name="Meyerdierks A."/>
            <person name="Storesund J.E."/>
            <person name="Kallscheuer N."/>
            <person name="Luecker S."/>
            <person name="Lage O.M."/>
            <person name="Pohl T."/>
            <person name="Merkel B.J."/>
            <person name="Hornburger P."/>
            <person name="Mueller R.-W."/>
            <person name="Bruemmer F."/>
            <person name="Labrenz M."/>
            <person name="Spormann A.M."/>
            <person name="Op den Camp H."/>
            <person name="Overmann J."/>
            <person name="Amann R."/>
            <person name="Jetten M.S.M."/>
            <person name="Mascher T."/>
            <person name="Medema M.H."/>
            <person name="Devos D.P."/>
            <person name="Kaster A.-K."/>
            <person name="Ovreas L."/>
            <person name="Rohde M."/>
            <person name="Galperin M.Y."/>
            <person name="Jogler C."/>
        </authorList>
    </citation>
    <scope>NUCLEOTIDE SEQUENCE [LARGE SCALE GENOMIC DNA]</scope>
    <source>
        <strain evidence="3 4">OJF2</strain>
    </source>
</reference>
<feature type="domain" description="DNA primase/polymerase bifunctional N-terminal" evidence="2">
    <location>
        <begin position="10"/>
        <end position="169"/>
    </location>
</feature>
<evidence type="ECO:0000256" key="1">
    <source>
        <dbReference type="SAM" id="MobiDB-lite"/>
    </source>
</evidence>
<feature type="region of interest" description="Disordered" evidence="1">
    <location>
        <begin position="420"/>
        <end position="447"/>
    </location>
</feature>
<sequence>MRGNSARDTALELLRRLNLWPVAIKPGEKAPIGKSWGAERPTERTIGETYKRFPRAGVGLLLGPEGGIVDIECDGPRGEDSLAELLGGEVIDTLGWSSARGPHRVFRYDDRLAKYGKGIVKLPSLPDLEIRIGGDGKQLQSNCPPTTGTDGRPREWNGNWVVADLPQAAFDLLDRVLLAPPGGKPAAAGTWTTTAPSVGNGYASSALDSECRAVGQARDGARNATLNAAAFSLGQLVGAGLLDRPTVEQRLLAAAAGYVRDDGEAAALKTIRSGLDAGQNQPRDPSRIAAGRNGWHGPRPGPEQAVPTAWPPLRSSALPSVESFPVDLLPPPVARLVRDGADAIGCPPDFLAVPALVAAAGAIGRSASLLLKHGYFASTTLFAACVGPPSDGKTPALKAATRAVRRIDEALAAEHAAAMERWEQEASQRGTDGKKAVPPPKPKPRRIDIDDATMEAIPLLLADNPRGLLMVRDELTAFVLGMNQYKAGGKGSDRAVALKLWAGDAIKKDRVNHEDRVPVRCPHPCLSLVGGIQPDMLREMADAKGRSDGFLDRFLFAYPDSLPVPEWSERGIADDVLDDWCVLVARLWSRPMAVKEGQSVPHVVRFSAVGKARWREHYDLHAAEMGDPGLPASLRGAWGKFRELAGRLALVLVLMEHAADPTADPAVVPEAGERVVDAAWRLVGYFKSHARRTHAAIARGPANADVPALLGWIVRRGQEWFRLADLTSDLRRFRDDQGALAAAIDELRRQGAIRPRPEPPDPSKPGRKPSPAYEIHPDLLDAPGNTAITANPQPDAAPDPNPGNSGILRRAEDDRDQSLGREAFEL</sequence>
<protein>
    <recommendedName>
        <fullName evidence="2">DNA primase/polymerase bifunctional N-terminal domain-containing protein</fullName>
    </recommendedName>
</protein>
<gene>
    <name evidence="3" type="ORF">OJF2_28080</name>
</gene>
<accession>A0A5B9W144</accession>
<dbReference type="Pfam" id="PF13148">
    <property type="entry name" value="DUF3987"/>
    <property type="match status" value="1"/>
</dbReference>
<keyword evidence="4" id="KW-1185">Reference proteome</keyword>
<feature type="compositionally biased region" description="Basic and acidic residues" evidence="1">
    <location>
        <begin position="809"/>
        <end position="826"/>
    </location>
</feature>
<evidence type="ECO:0000259" key="2">
    <source>
        <dbReference type="SMART" id="SM00943"/>
    </source>
</evidence>
<feature type="region of interest" description="Disordered" evidence="1">
    <location>
        <begin position="272"/>
        <end position="306"/>
    </location>
</feature>
<dbReference type="SMART" id="SM00943">
    <property type="entry name" value="Prim-Pol"/>
    <property type="match status" value="1"/>
</dbReference>
<dbReference type="InterPro" id="IPR025048">
    <property type="entry name" value="DUF3987"/>
</dbReference>
<dbReference type="InterPro" id="IPR015330">
    <property type="entry name" value="DNA_primase/pol_bifunc_N"/>
</dbReference>
<feature type="compositionally biased region" description="Basic and acidic residues" evidence="1">
    <location>
        <begin position="750"/>
        <end position="761"/>
    </location>
</feature>
<proteinExistence type="predicted"/>
<organism evidence="3 4">
    <name type="scientific">Aquisphaera giovannonii</name>
    <dbReference type="NCBI Taxonomy" id="406548"/>
    <lineage>
        <taxon>Bacteria</taxon>
        <taxon>Pseudomonadati</taxon>
        <taxon>Planctomycetota</taxon>
        <taxon>Planctomycetia</taxon>
        <taxon>Isosphaerales</taxon>
        <taxon>Isosphaeraceae</taxon>
        <taxon>Aquisphaera</taxon>
    </lineage>
</organism>
<evidence type="ECO:0000313" key="4">
    <source>
        <dbReference type="Proteomes" id="UP000324233"/>
    </source>
</evidence>
<dbReference type="KEGG" id="agv:OJF2_28080"/>
<dbReference type="RefSeq" id="WP_168221780.1">
    <property type="nucleotide sequence ID" value="NZ_CP042997.1"/>
</dbReference>
<evidence type="ECO:0000313" key="3">
    <source>
        <dbReference type="EMBL" id="QEH34273.1"/>
    </source>
</evidence>
<feature type="compositionally biased region" description="Basic and acidic residues" evidence="1">
    <location>
        <begin position="420"/>
        <end position="435"/>
    </location>
</feature>
<dbReference type="AlphaFoldDB" id="A0A5B9W144"/>